<dbReference type="AlphaFoldDB" id="A0A8S0SM91"/>
<keyword evidence="8 20" id="KW-0418">Kinase</keyword>
<evidence type="ECO:0000256" key="6">
    <source>
        <dbReference type="ARBA" id="ARBA00022729"/>
    </source>
</evidence>
<comment type="caution">
    <text evidence="20">The sequence shown here is derived from an EMBL/GenBank/DDBJ whole genome shotgun (WGS) entry which is preliminary data.</text>
</comment>
<keyword evidence="6" id="KW-0732">Signal</keyword>
<dbReference type="GO" id="GO:0030247">
    <property type="term" value="F:polysaccharide binding"/>
    <property type="evidence" value="ECO:0007669"/>
    <property type="project" value="InterPro"/>
</dbReference>
<dbReference type="InterPro" id="IPR001881">
    <property type="entry name" value="EGF-like_Ca-bd_dom"/>
</dbReference>
<feature type="domain" description="Protein kinase" evidence="18">
    <location>
        <begin position="187"/>
        <end position="512"/>
    </location>
</feature>
<dbReference type="SMART" id="SM00181">
    <property type="entry name" value="EGF"/>
    <property type="match status" value="2"/>
</dbReference>
<dbReference type="Pfam" id="PF13947">
    <property type="entry name" value="GUB_WAK_bind"/>
    <property type="match status" value="1"/>
</dbReference>
<dbReference type="Pfam" id="PF00069">
    <property type="entry name" value="Pkinase"/>
    <property type="match status" value="1"/>
</dbReference>
<dbReference type="InterPro" id="IPR045274">
    <property type="entry name" value="WAK-like"/>
</dbReference>
<dbReference type="InterPro" id="IPR049883">
    <property type="entry name" value="NOTCH1_EGF-like"/>
</dbReference>
<evidence type="ECO:0000256" key="10">
    <source>
        <dbReference type="ARBA" id="ARBA00022989"/>
    </source>
</evidence>
<dbReference type="Gramene" id="OE9A105503T1">
    <property type="protein sequence ID" value="OE9A105503C1"/>
    <property type="gene ID" value="OE9A105503"/>
</dbReference>
<evidence type="ECO:0000256" key="15">
    <source>
        <dbReference type="ARBA" id="ARBA00047951"/>
    </source>
</evidence>
<dbReference type="OrthoDB" id="4062651at2759"/>
<keyword evidence="5 17" id="KW-0812">Transmembrane</keyword>
<evidence type="ECO:0000313" key="20">
    <source>
        <dbReference type="EMBL" id="CAA2994057.1"/>
    </source>
</evidence>
<feature type="transmembrane region" description="Helical" evidence="17">
    <location>
        <begin position="26"/>
        <end position="43"/>
    </location>
</feature>
<comment type="subcellular location">
    <subcellularLocation>
        <location evidence="1">Membrane</location>
        <topology evidence="1">Single-pass type I membrane protein</topology>
    </subcellularLocation>
</comment>
<dbReference type="GO" id="GO:0005524">
    <property type="term" value="F:ATP binding"/>
    <property type="evidence" value="ECO:0007669"/>
    <property type="project" value="UniProtKB-KW"/>
</dbReference>
<evidence type="ECO:0000256" key="12">
    <source>
        <dbReference type="ARBA" id="ARBA00023157"/>
    </source>
</evidence>
<keyword evidence="4" id="KW-0808">Transferase</keyword>
<protein>
    <submittedName>
        <fullName evidence="20">Wall-associated receptor kinase-like 8</fullName>
    </submittedName>
</protein>
<dbReference type="GO" id="GO:0007166">
    <property type="term" value="P:cell surface receptor signaling pathway"/>
    <property type="evidence" value="ECO:0007669"/>
    <property type="project" value="InterPro"/>
</dbReference>
<evidence type="ECO:0000256" key="1">
    <source>
        <dbReference type="ARBA" id="ARBA00004479"/>
    </source>
</evidence>
<feature type="transmembrane region" description="Helical" evidence="17">
    <location>
        <begin position="111"/>
        <end position="134"/>
    </location>
</feature>
<dbReference type="GO" id="GO:0005509">
    <property type="term" value="F:calcium ion binding"/>
    <property type="evidence" value="ECO:0007669"/>
    <property type="project" value="InterPro"/>
</dbReference>
<dbReference type="PROSITE" id="PS50011">
    <property type="entry name" value="PROTEIN_KINASE_DOM"/>
    <property type="match status" value="1"/>
</dbReference>
<evidence type="ECO:0000256" key="9">
    <source>
        <dbReference type="ARBA" id="ARBA00022840"/>
    </source>
</evidence>
<comment type="catalytic activity">
    <reaction evidence="14">
        <text>L-seryl-[protein] + ATP = O-phospho-L-seryl-[protein] + ADP + H(+)</text>
        <dbReference type="Rhea" id="RHEA:17989"/>
        <dbReference type="Rhea" id="RHEA-COMP:9863"/>
        <dbReference type="Rhea" id="RHEA-COMP:11604"/>
        <dbReference type="ChEBI" id="CHEBI:15378"/>
        <dbReference type="ChEBI" id="CHEBI:29999"/>
        <dbReference type="ChEBI" id="CHEBI:30616"/>
        <dbReference type="ChEBI" id="CHEBI:83421"/>
        <dbReference type="ChEBI" id="CHEBI:456216"/>
    </reaction>
</comment>
<dbReference type="GO" id="GO:0005886">
    <property type="term" value="C:plasma membrane"/>
    <property type="evidence" value="ECO:0007669"/>
    <property type="project" value="TreeGrafter"/>
</dbReference>
<keyword evidence="11 17" id="KW-0472">Membrane</keyword>
<dbReference type="Pfam" id="PF07645">
    <property type="entry name" value="EGF_CA"/>
    <property type="match status" value="2"/>
</dbReference>
<evidence type="ECO:0000256" key="3">
    <source>
        <dbReference type="ARBA" id="ARBA00022536"/>
    </source>
</evidence>
<dbReference type="InterPro" id="IPR018097">
    <property type="entry name" value="EGF_Ca-bd_CS"/>
</dbReference>
<dbReference type="InterPro" id="IPR011009">
    <property type="entry name" value="Kinase-like_dom_sf"/>
</dbReference>
<dbReference type="CDD" id="cd00054">
    <property type="entry name" value="EGF_CA"/>
    <property type="match status" value="2"/>
</dbReference>
<keyword evidence="10 17" id="KW-1133">Transmembrane helix</keyword>
<dbReference type="Proteomes" id="UP000594638">
    <property type="component" value="Unassembled WGS sequence"/>
</dbReference>
<dbReference type="PANTHER" id="PTHR27005">
    <property type="entry name" value="WALL-ASSOCIATED RECEPTOR KINASE-LIKE 21"/>
    <property type="match status" value="1"/>
</dbReference>
<dbReference type="InterPro" id="IPR000719">
    <property type="entry name" value="Prot_kinase_dom"/>
</dbReference>
<evidence type="ECO:0000259" key="18">
    <source>
        <dbReference type="PROSITE" id="PS50011"/>
    </source>
</evidence>
<keyword evidence="21" id="KW-1185">Reference proteome</keyword>
<feature type="domain" description="EGF-like" evidence="19">
    <location>
        <begin position="54"/>
        <end position="91"/>
    </location>
</feature>
<evidence type="ECO:0000256" key="2">
    <source>
        <dbReference type="ARBA" id="ARBA00022527"/>
    </source>
</evidence>
<evidence type="ECO:0000256" key="4">
    <source>
        <dbReference type="ARBA" id="ARBA00022679"/>
    </source>
</evidence>
<dbReference type="PANTHER" id="PTHR27005:SF515">
    <property type="entry name" value="WALL-ASSOCIATED RECEPTOR KINASE-LIKE 10-RELATED"/>
    <property type="match status" value="1"/>
</dbReference>
<dbReference type="InterPro" id="IPR000152">
    <property type="entry name" value="EGF-type_Asp/Asn_hydroxyl_site"/>
</dbReference>
<comment type="catalytic activity">
    <reaction evidence="15">
        <text>L-threonyl-[protein] + ATP = O-phospho-L-threonyl-[protein] + ADP + H(+)</text>
        <dbReference type="Rhea" id="RHEA:46608"/>
        <dbReference type="Rhea" id="RHEA-COMP:11060"/>
        <dbReference type="Rhea" id="RHEA-COMP:11605"/>
        <dbReference type="ChEBI" id="CHEBI:15378"/>
        <dbReference type="ChEBI" id="CHEBI:30013"/>
        <dbReference type="ChEBI" id="CHEBI:30616"/>
        <dbReference type="ChEBI" id="CHEBI:61977"/>
        <dbReference type="ChEBI" id="CHEBI:456216"/>
    </reaction>
</comment>
<name>A0A8S0SM91_OLEEU</name>
<dbReference type="SMART" id="SM00179">
    <property type="entry name" value="EGF_CA"/>
    <property type="match status" value="2"/>
</dbReference>
<dbReference type="Gene3D" id="2.10.25.10">
    <property type="entry name" value="Laminin"/>
    <property type="match status" value="2"/>
</dbReference>
<reference evidence="20 21" key="1">
    <citation type="submission" date="2019-12" db="EMBL/GenBank/DDBJ databases">
        <authorList>
            <person name="Alioto T."/>
            <person name="Alioto T."/>
            <person name="Gomez Garrido J."/>
        </authorList>
    </citation>
    <scope>NUCLEOTIDE SEQUENCE [LARGE SCALE GENOMIC DNA]</scope>
</reference>
<evidence type="ECO:0000259" key="19">
    <source>
        <dbReference type="PROSITE" id="PS50026"/>
    </source>
</evidence>
<proteinExistence type="predicted"/>
<evidence type="ECO:0000256" key="16">
    <source>
        <dbReference type="PROSITE-ProRule" id="PRU00076"/>
    </source>
</evidence>
<dbReference type="FunFam" id="3.30.200.20:FF:000043">
    <property type="entry name" value="Wall-associated receptor kinase 2"/>
    <property type="match status" value="1"/>
</dbReference>
<keyword evidence="13" id="KW-0325">Glycoprotein</keyword>
<keyword evidence="12" id="KW-1015">Disulfide bond</keyword>
<keyword evidence="9" id="KW-0067">ATP-binding</keyword>
<dbReference type="Gene3D" id="1.10.510.10">
    <property type="entry name" value="Transferase(Phosphotransferase) domain 1"/>
    <property type="match status" value="1"/>
</dbReference>
<dbReference type="Gene3D" id="3.30.200.20">
    <property type="entry name" value="Phosphorylase Kinase, domain 1"/>
    <property type="match status" value="1"/>
</dbReference>
<evidence type="ECO:0000256" key="11">
    <source>
        <dbReference type="ARBA" id="ARBA00023136"/>
    </source>
</evidence>
<keyword evidence="2" id="KW-0723">Serine/threonine-protein kinase</keyword>
<sequence>MGSQLSAPFCILYINSVNSKVELARYIYEFSLLHVFLSALILFRNPYLRPGCQDINECQSNPCNDENEICSNTPGSYQCTCREGYFPGDRESGVRCIPLSSIEPSRRSAKLLVYSVVGSSVGLLLLLTVSFRLYKVVKKRQEQKRKQKFFKRNGGLLLQQQVSTNEGLVEKTRLFTAKELSKATDQFNESRILGRGGQGTVYKGMISDGRIVAVKKSKLVGENQLEPFINEVVILSQINHRNVVKLLGCCLETKVPMLVYEFLPNRTLFDHIHDESDDFPMTWDLLSGQKPVSSSVAEDERSLVKRFLTSMEQNCLTKIIDPKISEHCKDEEVISAANIAYRCLNLNGIRRPTMKEVAIDLENIRLSRRPTTIKRTLQVTDTESDIPQSPCGVSTNMKKNCNLLLLLWLPLSLAISNQTLNNSIITKPGCPAKCGNVTVPYSFGIGLGSGCSVGSWFDINCSTSFTPLKAFLSTGNIEVINISDPKIRVKNLVASHCYNELGALTRGNHAWVNLRTTPYSVSNENVLTVLGCDDLSLGVSQNVSGGCMALCSDSKELSKESCLGVGCCQAYINECESNPCDNENGICINTPGDYNRSCPNGYIGDGRKSGVGCILLSSVECPAFN</sequence>
<dbReference type="InterPro" id="IPR000742">
    <property type="entry name" value="EGF"/>
</dbReference>
<accession>A0A8S0SM91</accession>
<keyword evidence="7" id="KW-0547">Nucleotide-binding</keyword>
<dbReference type="SUPFAM" id="SSF56112">
    <property type="entry name" value="Protein kinase-like (PK-like)"/>
    <property type="match status" value="1"/>
</dbReference>
<comment type="caution">
    <text evidence="16">Lacks conserved residue(s) required for the propagation of feature annotation.</text>
</comment>
<keyword evidence="3 16" id="KW-0245">EGF-like domain</keyword>
<dbReference type="PROSITE" id="PS01187">
    <property type="entry name" value="EGF_CA"/>
    <property type="match status" value="1"/>
</dbReference>
<evidence type="ECO:0000256" key="14">
    <source>
        <dbReference type="ARBA" id="ARBA00047558"/>
    </source>
</evidence>
<feature type="domain" description="EGF-like" evidence="19">
    <location>
        <begin position="571"/>
        <end position="605"/>
    </location>
</feature>
<dbReference type="SUPFAM" id="SSF57196">
    <property type="entry name" value="EGF/Laminin"/>
    <property type="match status" value="2"/>
</dbReference>
<evidence type="ECO:0000256" key="8">
    <source>
        <dbReference type="ARBA" id="ARBA00022777"/>
    </source>
</evidence>
<evidence type="ECO:0000256" key="17">
    <source>
        <dbReference type="SAM" id="Phobius"/>
    </source>
</evidence>
<evidence type="ECO:0000256" key="5">
    <source>
        <dbReference type="ARBA" id="ARBA00022692"/>
    </source>
</evidence>
<dbReference type="PROSITE" id="PS00010">
    <property type="entry name" value="ASX_HYDROXYL"/>
    <property type="match status" value="1"/>
</dbReference>
<dbReference type="PROSITE" id="PS50026">
    <property type="entry name" value="EGF_3"/>
    <property type="match status" value="2"/>
</dbReference>
<evidence type="ECO:0000256" key="13">
    <source>
        <dbReference type="ARBA" id="ARBA00023180"/>
    </source>
</evidence>
<keyword evidence="20" id="KW-0675">Receptor</keyword>
<dbReference type="EMBL" id="CACTIH010005464">
    <property type="protein sequence ID" value="CAA2994057.1"/>
    <property type="molecule type" value="Genomic_DNA"/>
</dbReference>
<organism evidence="20 21">
    <name type="scientific">Olea europaea subsp. europaea</name>
    <dbReference type="NCBI Taxonomy" id="158383"/>
    <lineage>
        <taxon>Eukaryota</taxon>
        <taxon>Viridiplantae</taxon>
        <taxon>Streptophyta</taxon>
        <taxon>Embryophyta</taxon>
        <taxon>Tracheophyta</taxon>
        <taxon>Spermatophyta</taxon>
        <taxon>Magnoliopsida</taxon>
        <taxon>eudicotyledons</taxon>
        <taxon>Gunneridae</taxon>
        <taxon>Pentapetalae</taxon>
        <taxon>asterids</taxon>
        <taxon>lamiids</taxon>
        <taxon>Lamiales</taxon>
        <taxon>Oleaceae</taxon>
        <taxon>Oleeae</taxon>
        <taxon>Olea</taxon>
    </lineage>
</organism>
<evidence type="ECO:0000256" key="7">
    <source>
        <dbReference type="ARBA" id="ARBA00022741"/>
    </source>
</evidence>
<gene>
    <name evidence="20" type="ORF">OLEA9_A105503</name>
</gene>
<dbReference type="GO" id="GO:0004674">
    <property type="term" value="F:protein serine/threonine kinase activity"/>
    <property type="evidence" value="ECO:0007669"/>
    <property type="project" value="UniProtKB-KW"/>
</dbReference>
<dbReference type="InterPro" id="IPR025287">
    <property type="entry name" value="WAK_GUB"/>
</dbReference>
<evidence type="ECO:0000313" key="21">
    <source>
        <dbReference type="Proteomes" id="UP000594638"/>
    </source>
</evidence>